<keyword evidence="2" id="KW-1185">Reference proteome</keyword>
<dbReference type="InterPro" id="IPR027850">
    <property type="entry name" value="DUF4504"/>
</dbReference>
<accession>A0A5N6M8I1</accession>
<dbReference type="AlphaFoldDB" id="A0A5N6M8I1"/>
<reference evidence="1 2" key="1">
    <citation type="submission" date="2019-05" db="EMBL/GenBank/DDBJ databases">
        <title>Mikania micrantha, genome provides insights into the molecular mechanism of rapid growth.</title>
        <authorList>
            <person name="Liu B."/>
        </authorList>
    </citation>
    <scope>NUCLEOTIDE SEQUENCE [LARGE SCALE GENOMIC DNA]</scope>
    <source>
        <strain evidence="1">NLD-2019</strain>
        <tissue evidence="1">Leaf</tissue>
    </source>
</reference>
<evidence type="ECO:0000313" key="2">
    <source>
        <dbReference type="Proteomes" id="UP000326396"/>
    </source>
</evidence>
<dbReference type="PANTHER" id="PTHR31366">
    <property type="entry name" value="UPF0739 PROTEIN C1ORF74"/>
    <property type="match status" value="1"/>
</dbReference>
<organism evidence="1 2">
    <name type="scientific">Mikania micrantha</name>
    <name type="common">bitter vine</name>
    <dbReference type="NCBI Taxonomy" id="192012"/>
    <lineage>
        <taxon>Eukaryota</taxon>
        <taxon>Viridiplantae</taxon>
        <taxon>Streptophyta</taxon>
        <taxon>Embryophyta</taxon>
        <taxon>Tracheophyta</taxon>
        <taxon>Spermatophyta</taxon>
        <taxon>Magnoliopsida</taxon>
        <taxon>eudicotyledons</taxon>
        <taxon>Gunneridae</taxon>
        <taxon>Pentapetalae</taxon>
        <taxon>asterids</taxon>
        <taxon>campanulids</taxon>
        <taxon>Asterales</taxon>
        <taxon>Asteraceae</taxon>
        <taxon>Asteroideae</taxon>
        <taxon>Heliantheae alliance</taxon>
        <taxon>Eupatorieae</taxon>
        <taxon>Mikania</taxon>
    </lineage>
</organism>
<gene>
    <name evidence="1" type="ORF">E3N88_32444</name>
</gene>
<evidence type="ECO:0000313" key="1">
    <source>
        <dbReference type="EMBL" id="KAD3336924.1"/>
    </source>
</evidence>
<dbReference type="EMBL" id="SZYD01000016">
    <property type="protein sequence ID" value="KAD3336924.1"/>
    <property type="molecule type" value="Genomic_DNA"/>
</dbReference>
<dbReference type="PANTHER" id="PTHR31366:SF2">
    <property type="entry name" value="UPF0739 PROTEIN C1ORF74"/>
    <property type="match status" value="1"/>
</dbReference>
<dbReference type="Proteomes" id="UP000326396">
    <property type="component" value="Linkage Group LG6"/>
</dbReference>
<dbReference type="Pfam" id="PF14953">
    <property type="entry name" value="DUF4504"/>
    <property type="match status" value="1"/>
</dbReference>
<comment type="caution">
    <text evidence="1">The sequence shown here is derived from an EMBL/GenBank/DDBJ whole genome shotgun (WGS) entry which is preliminary data.</text>
</comment>
<proteinExistence type="predicted"/>
<dbReference type="OrthoDB" id="2395010at2759"/>
<sequence>MDVSEALRVLNSSLSRINWRLKPSSKRRFETDILALCMGLRPVIMIDYGGKMPELRDRLCAFVKFSQGESSIFENIRIMVIEDMIYLIDVRGIAELVKLTVNKELELHFVDLEHDPPKMITEVEKISIGAQFISLQKLFFSVFCDDAGTDDVSDCRLPVNNQLSDFIDLSHFMQDTPVTVPTINGWLLGYPVVYIFGKDHIQDAVYNLSTKSLHLFNIFVHSSSGKRPAQEELMSFTVPYELSIDGDHEAWAGVFLARMKARWEKCRHVWGPLQMESTTDPHLTTTRFTTPRLANKTMACWLTGRWAKIMTWHAAGQAATHRAKRWHIAETLIARCRPGHDTLLTCCRAKSRHVGDTLHVRLRHTAEPSHDMLLTRCRLAHDTQVRNKTKPRHVDGMLQVRLRHAVGYATISAPL</sequence>
<protein>
    <submittedName>
        <fullName evidence="1">Uncharacterized protein</fullName>
    </submittedName>
</protein>
<name>A0A5N6M8I1_9ASTR</name>